<dbReference type="Proteomes" id="UP000241193">
    <property type="component" value="Unassembled WGS sequence"/>
</dbReference>
<organism evidence="2 3">
    <name type="scientific">Pseudothauera lacus</name>
    <dbReference type="NCBI Taxonomy" id="2136175"/>
    <lineage>
        <taxon>Bacteria</taxon>
        <taxon>Pseudomonadati</taxon>
        <taxon>Pseudomonadota</taxon>
        <taxon>Betaproteobacteria</taxon>
        <taxon>Rhodocyclales</taxon>
        <taxon>Zoogloeaceae</taxon>
        <taxon>Pseudothauera</taxon>
    </lineage>
</organism>
<sequence length="256" mass="27351">MNACISLSARPVCTLTVIALLTGCSANTPLPPPRSGVEPAVGTGFTLPALLAVPPQADSAASAHDLLDAAWYATFELAPQRTPEAAAPYATCSAYLERAHEQLAPVDESAAAAFMEIAAMCEATALIAQARPAAHSWIGDAAIDEALPVHLPAEFALRVAESGRIPAGDERRWAEVEPDIKGHRLTVDSVRFSHPHGIQEIALVARADFDGDGIEDLLLLSRDYVDAGSYAAFRLFLLTRLENGEPYRTIRLFPRS</sequence>
<reference evidence="2 3" key="1">
    <citation type="submission" date="2018-03" db="EMBL/GenBank/DDBJ databases">
        <authorList>
            <person name="Keele B.F."/>
        </authorList>
    </citation>
    <scope>NUCLEOTIDE SEQUENCE [LARGE SCALE GENOMIC DNA]</scope>
    <source>
        <strain evidence="2 3">D20</strain>
    </source>
</reference>
<evidence type="ECO:0000313" key="3">
    <source>
        <dbReference type="Proteomes" id="UP000241193"/>
    </source>
</evidence>
<name>A0A2T4IF87_9RHOO</name>
<evidence type="ECO:0000256" key="1">
    <source>
        <dbReference type="SAM" id="SignalP"/>
    </source>
</evidence>
<dbReference type="AlphaFoldDB" id="A0A2T4IF87"/>
<proteinExistence type="predicted"/>
<reference evidence="2 3" key="2">
    <citation type="submission" date="2018-04" db="EMBL/GenBank/DDBJ databases">
        <title>Thauera lacus sp. nov., isolated from an saline lake in Inner Mongolia, China.</title>
        <authorList>
            <person name="Liang Q.-Y."/>
        </authorList>
    </citation>
    <scope>NUCLEOTIDE SEQUENCE [LARGE SCALE GENOMIC DNA]</scope>
    <source>
        <strain evidence="2 3">D20</strain>
    </source>
</reference>
<accession>A0A2T4IF87</accession>
<protein>
    <recommendedName>
        <fullName evidence="4">Lipoprotein</fullName>
    </recommendedName>
</protein>
<feature type="chain" id="PRO_5015395093" description="Lipoprotein" evidence="1">
    <location>
        <begin position="27"/>
        <end position="256"/>
    </location>
</feature>
<comment type="caution">
    <text evidence="2">The sequence shown here is derived from an EMBL/GenBank/DDBJ whole genome shotgun (WGS) entry which is preliminary data.</text>
</comment>
<gene>
    <name evidence="2" type="ORF">C8261_08945</name>
</gene>
<keyword evidence="3" id="KW-1185">Reference proteome</keyword>
<keyword evidence="1" id="KW-0732">Signal</keyword>
<feature type="signal peptide" evidence="1">
    <location>
        <begin position="1"/>
        <end position="26"/>
    </location>
</feature>
<dbReference type="EMBL" id="PZKC01000006">
    <property type="protein sequence ID" value="PTD96431.1"/>
    <property type="molecule type" value="Genomic_DNA"/>
</dbReference>
<dbReference type="OrthoDB" id="8756905at2"/>
<evidence type="ECO:0000313" key="2">
    <source>
        <dbReference type="EMBL" id="PTD96431.1"/>
    </source>
</evidence>
<evidence type="ECO:0008006" key="4">
    <source>
        <dbReference type="Google" id="ProtNLM"/>
    </source>
</evidence>